<accession>A0ABY6L4D4</accession>
<evidence type="ECO:0000313" key="2">
    <source>
        <dbReference type="Proteomes" id="UP001235939"/>
    </source>
</evidence>
<keyword evidence="2" id="KW-1185">Reference proteome</keyword>
<organism evidence="1 2">
    <name type="scientific">Cordylochernes scorpioides</name>
    <dbReference type="NCBI Taxonomy" id="51811"/>
    <lineage>
        <taxon>Eukaryota</taxon>
        <taxon>Metazoa</taxon>
        <taxon>Ecdysozoa</taxon>
        <taxon>Arthropoda</taxon>
        <taxon>Chelicerata</taxon>
        <taxon>Arachnida</taxon>
        <taxon>Pseudoscorpiones</taxon>
        <taxon>Cheliferoidea</taxon>
        <taxon>Chernetidae</taxon>
        <taxon>Cordylochernes</taxon>
    </lineage>
</organism>
<reference evidence="1 2" key="1">
    <citation type="submission" date="2022-01" db="EMBL/GenBank/DDBJ databases">
        <title>A chromosomal length assembly of Cordylochernes scorpioides.</title>
        <authorList>
            <person name="Zeh D."/>
            <person name="Zeh J."/>
        </authorList>
    </citation>
    <scope>NUCLEOTIDE SEQUENCE [LARGE SCALE GENOMIC DNA]</scope>
    <source>
        <strain evidence="1">IN4F17</strain>
        <tissue evidence="1">Whole Body</tissue>
    </source>
</reference>
<proteinExistence type="predicted"/>
<name>A0ABY6L4D4_9ARAC</name>
<gene>
    <name evidence="1" type="ORF">LAZ67_12003596</name>
</gene>
<sequence>MTRPRHQSKVGERGVDFSCPRCHVAGVKNSIPVWGRTESGYICGKEKTWRLVSGRVDDPVRRLDVYCVERDISQEDIHGAKDSSDGEVEMGPLRLSKTLSNLWIPWPCLIIDGQAEYSWWEDHAVYLVGPARSGNYELLQPNERITGELHTVHVQPGLHRLVGCPDVKLSWHRLAGSSLEATSHGFSLPQM</sequence>
<dbReference type="EMBL" id="CP092874">
    <property type="protein sequence ID" value="UYV75352.1"/>
    <property type="molecule type" value="Genomic_DNA"/>
</dbReference>
<dbReference type="Proteomes" id="UP001235939">
    <property type="component" value="Chromosome 12"/>
</dbReference>
<evidence type="ECO:0000313" key="1">
    <source>
        <dbReference type="EMBL" id="UYV75352.1"/>
    </source>
</evidence>
<protein>
    <submittedName>
        <fullName evidence="1">Uncharacterized protein</fullName>
    </submittedName>
</protein>